<evidence type="ECO:0000259" key="2">
    <source>
        <dbReference type="PROSITE" id="PS50879"/>
    </source>
</evidence>
<dbReference type="EMBL" id="OU963867">
    <property type="protein sequence ID" value="CAH0773412.1"/>
    <property type="molecule type" value="Genomic_DNA"/>
</dbReference>
<keyword evidence="4" id="KW-1185">Reference proteome</keyword>
<organism evidence="3 4">
    <name type="scientific">Bemisia tabaci</name>
    <name type="common">Sweetpotato whitefly</name>
    <name type="synonym">Aleurodes tabaci</name>
    <dbReference type="NCBI Taxonomy" id="7038"/>
    <lineage>
        <taxon>Eukaryota</taxon>
        <taxon>Metazoa</taxon>
        <taxon>Ecdysozoa</taxon>
        <taxon>Arthropoda</taxon>
        <taxon>Hexapoda</taxon>
        <taxon>Insecta</taxon>
        <taxon>Pterygota</taxon>
        <taxon>Neoptera</taxon>
        <taxon>Paraneoptera</taxon>
        <taxon>Hemiptera</taxon>
        <taxon>Sternorrhyncha</taxon>
        <taxon>Aleyrodoidea</taxon>
        <taxon>Aleyrodidae</taxon>
        <taxon>Aleyrodinae</taxon>
        <taxon>Bemisia</taxon>
    </lineage>
</organism>
<dbReference type="Pfam" id="PF00075">
    <property type="entry name" value="RNase_H"/>
    <property type="match status" value="1"/>
</dbReference>
<dbReference type="SUPFAM" id="SSF56672">
    <property type="entry name" value="DNA/RNA polymerases"/>
    <property type="match status" value="1"/>
</dbReference>
<protein>
    <submittedName>
        <fullName evidence="3">Uncharacterized protein</fullName>
    </submittedName>
</protein>
<dbReference type="InterPro" id="IPR002156">
    <property type="entry name" value="RNaseH_domain"/>
</dbReference>
<dbReference type="InterPro" id="IPR000477">
    <property type="entry name" value="RT_dom"/>
</dbReference>
<dbReference type="PANTHER" id="PTHR36688:SF1">
    <property type="entry name" value="ENDONUCLEASE_EXONUCLEASE_PHOSPHATASE DOMAIN-CONTAINING PROTEIN"/>
    <property type="match status" value="1"/>
</dbReference>
<feature type="domain" description="RNase H type-1" evidence="2">
    <location>
        <begin position="603"/>
        <end position="729"/>
    </location>
</feature>
<dbReference type="Pfam" id="PF00078">
    <property type="entry name" value="RVT_1"/>
    <property type="match status" value="1"/>
</dbReference>
<dbReference type="GO" id="GO:0071897">
    <property type="term" value="P:DNA biosynthetic process"/>
    <property type="evidence" value="ECO:0007669"/>
    <property type="project" value="UniProtKB-ARBA"/>
</dbReference>
<dbReference type="InterPro" id="IPR012337">
    <property type="entry name" value="RNaseH-like_sf"/>
</dbReference>
<name>A0A9P0CAP4_BEMTA</name>
<dbReference type="PROSITE" id="PS50879">
    <property type="entry name" value="RNASE_H_1"/>
    <property type="match status" value="1"/>
</dbReference>
<dbReference type="Gene3D" id="3.30.420.10">
    <property type="entry name" value="Ribonuclease H-like superfamily/Ribonuclease H"/>
    <property type="match status" value="1"/>
</dbReference>
<dbReference type="InterPro" id="IPR052560">
    <property type="entry name" value="RdDP_mobile_element"/>
</dbReference>
<dbReference type="Proteomes" id="UP001152759">
    <property type="component" value="Chromosome 6"/>
</dbReference>
<dbReference type="SUPFAM" id="SSF53098">
    <property type="entry name" value="Ribonuclease H-like"/>
    <property type="match status" value="1"/>
</dbReference>
<dbReference type="InterPro" id="IPR036397">
    <property type="entry name" value="RNaseH_sf"/>
</dbReference>
<dbReference type="CDD" id="cd01650">
    <property type="entry name" value="RT_nLTR_like"/>
    <property type="match status" value="1"/>
</dbReference>
<evidence type="ECO:0000259" key="1">
    <source>
        <dbReference type="PROSITE" id="PS50878"/>
    </source>
</evidence>
<reference evidence="3" key="1">
    <citation type="submission" date="2021-12" db="EMBL/GenBank/DDBJ databases">
        <authorList>
            <person name="King R."/>
        </authorList>
    </citation>
    <scope>NUCLEOTIDE SEQUENCE</scope>
</reference>
<dbReference type="GO" id="GO:0003676">
    <property type="term" value="F:nucleic acid binding"/>
    <property type="evidence" value="ECO:0007669"/>
    <property type="project" value="InterPro"/>
</dbReference>
<evidence type="ECO:0000313" key="4">
    <source>
        <dbReference type="Proteomes" id="UP001152759"/>
    </source>
</evidence>
<accession>A0A9P0CAP4</accession>
<evidence type="ECO:0000313" key="3">
    <source>
        <dbReference type="EMBL" id="CAH0773412.1"/>
    </source>
</evidence>
<dbReference type="CDD" id="cd09276">
    <property type="entry name" value="Rnase_HI_RT_non_LTR"/>
    <property type="match status" value="1"/>
</dbReference>
<feature type="domain" description="Reverse transcriptase" evidence="1">
    <location>
        <begin position="122"/>
        <end position="391"/>
    </location>
</feature>
<dbReference type="PROSITE" id="PS50878">
    <property type="entry name" value="RT_POL"/>
    <property type="match status" value="1"/>
</dbReference>
<dbReference type="InterPro" id="IPR043502">
    <property type="entry name" value="DNA/RNA_pol_sf"/>
</dbReference>
<dbReference type="AlphaFoldDB" id="A0A9P0CAP4"/>
<proteinExistence type="predicted"/>
<dbReference type="GO" id="GO:0004523">
    <property type="term" value="F:RNA-DNA hybrid ribonuclease activity"/>
    <property type="evidence" value="ECO:0007669"/>
    <property type="project" value="InterPro"/>
</dbReference>
<gene>
    <name evidence="3" type="ORF">BEMITA_LOCUS9903</name>
</gene>
<sequence>MIRKNKRQQWRIFMDSLNYNTPTKIIFEKIKILNKALIPFANTNEDWVEDFLAHLTPDATFEKQWTEETIFTNNLEKFCIEELKIALKKLKKKNPGLDRIQVDCLIQLSPKGQNILLSIFNQILQTKKIPEAWKMIKIYPSLKKDQYPKLRTSYRPIGIISAVKKLFEKMILNRLEYKLESKFKLSPYQAGFRKGKNIYQNLWNISSNAYKALGEKKFMPCLFLDINNAYNNVQYHILLDKLRALGINIDLAKIIFNLITNNKVTLAYNFKTWGLRVQSKGLTQGGILSPILYLIYTAEVHKKLQHSSISEFADDIAIYSLDEDLNVAVTKLTSDFHEIHSIINLLGLDFSLSKTKFTIFTNRKIPQNFTINLLNTILTVQETVKYLGLLFHRKMNWYHHALWVKTKIATKLNILKYLHGSAWGINQNVSRLLFLSMIRPIMDYALPIYCNDYKISNKINIIQNNCLRKVLSVLGSTPTNNLNAEAAIPPIQYRFNFLTDKLILKSMSLRNNAIINDMKSLEASISESPWWSNKQYPLILIRWLKLKEYEPLIKKTTLPSSLSNNPKFQFFQPNIDFLNINRKIWIDPHLILVEFLKIINDKFPNYIQYYTDGGKSESYVTAVFTINNFFKLYKLSNFASIFDAEAYAIKRAIMHSLTNNHKNIIICSDSQNVLKNLLNQSSDLHPTINDIKSLLYHNQLNNIWLLWIPSHVGIPGNERADSLTKLLPLANNINDELYYKQLIPHVKKQAYLEWNQEWIECSWKGQKLKSICPKINRKPWFDKLKWNRSEIKNLIRLRIGHGNFPSHLNRLNLKDSDLCDCGLYGDLNHILFECQNLINRDILIQKLIENNYSPPFNVSYILHTPDPKIYKIIANFLKDNNINL</sequence>
<dbReference type="GO" id="GO:0042575">
    <property type="term" value="C:DNA polymerase complex"/>
    <property type="evidence" value="ECO:0007669"/>
    <property type="project" value="UniProtKB-ARBA"/>
</dbReference>
<dbReference type="PANTHER" id="PTHR36688">
    <property type="entry name" value="ENDO/EXONUCLEASE/PHOSPHATASE DOMAIN-CONTAINING PROTEIN"/>
    <property type="match status" value="1"/>
</dbReference>